<feature type="domain" description="HTH arsR-type" evidence="1">
    <location>
        <begin position="1"/>
        <end position="90"/>
    </location>
</feature>
<gene>
    <name evidence="2" type="ORF">BJ998_005997</name>
</gene>
<name>A0A7W9NJY2_9PSEU</name>
<dbReference type="CDD" id="cd00090">
    <property type="entry name" value="HTH_ARSR"/>
    <property type="match status" value="1"/>
</dbReference>
<dbReference type="InterPro" id="IPR036390">
    <property type="entry name" value="WH_DNA-bd_sf"/>
</dbReference>
<accession>A0A7W9NJY2</accession>
<dbReference type="SUPFAM" id="SSF46785">
    <property type="entry name" value="Winged helix' DNA-binding domain"/>
    <property type="match status" value="1"/>
</dbReference>
<dbReference type="Pfam" id="PF12840">
    <property type="entry name" value="HTH_20"/>
    <property type="match status" value="1"/>
</dbReference>
<keyword evidence="2" id="KW-0238">DNA-binding</keyword>
<dbReference type="InterPro" id="IPR001845">
    <property type="entry name" value="HTH_ArsR_DNA-bd_dom"/>
</dbReference>
<dbReference type="RefSeq" id="WP_184866676.1">
    <property type="nucleotide sequence ID" value="NZ_BAAAWY010000019.1"/>
</dbReference>
<dbReference type="PANTHER" id="PTHR38600">
    <property type="entry name" value="TRANSCRIPTIONAL REGULATORY PROTEIN"/>
    <property type="match status" value="1"/>
</dbReference>
<dbReference type="PANTHER" id="PTHR38600:SF2">
    <property type="entry name" value="SLL0088 PROTEIN"/>
    <property type="match status" value="1"/>
</dbReference>
<dbReference type="Proteomes" id="UP000585638">
    <property type="component" value="Unassembled WGS sequence"/>
</dbReference>
<comment type="caution">
    <text evidence="2">The sequence shown here is derived from an EMBL/GenBank/DDBJ whole genome shotgun (WGS) entry which is preliminary data.</text>
</comment>
<keyword evidence="3" id="KW-1185">Reference proteome</keyword>
<dbReference type="PROSITE" id="PS50987">
    <property type="entry name" value="HTH_ARSR_2"/>
    <property type="match status" value="1"/>
</dbReference>
<dbReference type="NCBIfam" id="NF033788">
    <property type="entry name" value="HTH_metalloreg"/>
    <property type="match status" value="1"/>
</dbReference>
<dbReference type="EMBL" id="JACHIR010000001">
    <property type="protein sequence ID" value="MBB5894801.1"/>
    <property type="molecule type" value="Genomic_DNA"/>
</dbReference>
<dbReference type="PRINTS" id="PR00778">
    <property type="entry name" value="HTHARSR"/>
</dbReference>
<dbReference type="AlphaFoldDB" id="A0A7W9NJY2"/>
<reference evidence="2 3" key="1">
    <citation type="submission" date="2020-08" db="EMBL/GenBank/DDBJ databases">
        <title>Sequencing the genomes of 1000 actinobacteria strains.</title>
        <authorList>
            <person name="Klenk H.-P."/>
        </authorList>
    </citation>
    <scope>NUCLEOTIDE SEQUENCE [LARGE SCALE GENOMIC DNA]</scope>
    <source>
        <strain evidence="2 3">DSM 43851</strain>
    </source>
</reference>
<organism evidence="2 3">
    <name type="scientific">Kutzneria kofuensis</name>
    <dbReference type="NCBI Taxonomy" id="103725"/>
    <lineage>
        <taxon>Bacteria</taxon>
        <taxon>Bacillati</taxon>
        <taxon>Actinomycetota</taxon>
        <taxon>Actinomycetes</taxon>
        <taxon>Pseudonocardiales</taxon>
        <taxon>Pseudonocardiaceae</taxon>
        <taxon>Kutzneria</taxon>
    </lineage>
</organism>
<sequence>MSVDAVLVALADPTRRQLLDVLAELGQASATTLGARLPVSRQAVMKHLLVLEQAGLVSSRRDGRQVLYQVESAPLEGASRYLAGLASVWDRRLAMLKRAAEATGG</sequence>
<proteinExistence type="predicted"/>
<evidence type="ECO:0000313" key="2">
    <source>
        <dbReference type="EMBL" id="MBB5894801.1"/>
    </source>
</evidence>
<dbReference type="InterPro" id="IPR036388">
    <property type="entry name" value="WH-like_DNA-bd_sf"/>
</dbReference>
<dbReference type="GO" id="GO:0003677">
    <property type="term" value="F:DNA binding"/>
    <property type="evidence" value="ECO:0007669"/>
    <property type="project" value="UniProtKB-KW"/>
</dbReference>
<dbReference type="SMART" id="SM00418">
    <property type="entry name" value="HTH_ARSR"/>
    <property type="match status" value="1"/>
</dbReference>
<dbReference type="GO" id="GO:0003700">
    <property type="term" value="F:DNA-binding transcription factor activity"/>
    <property type="evidence" value="ECO:0007669"/>
    <property type="project" value="InterPro"/>
</dbReference>
<dbReference type="InterPro" id="IPR011991">
    <property type="entry name" value="ArsR-like_HTH"/>
</dbReference>
<evidence type="ECO:0000313" key="3">
    <source>
        <dbReference type="Proteomes" id="UP000585638"/>
    </source>
</evidence>
<protein>
    <submittedName>
        <fullName evidence="2">DNA-binding transcriptional ArsR family regulator</fullName>
    </submittedName>
</protein>
<evidence type="ECO:0000259" key="1">
    <source>
        <dbReference type="PROSITE" id="PS50987"/>
    </source>
</evidence>
<dbReference type="Gene3D" id="1.10.10.10">
    <property type="entry name" value="Winged helix-like DNA-binding domain superfamily/Winged helix DNA-binding domain"/>
    <property type="match status" value="1"/>
</dbReference>